<comment type="caution">
    <text evidence="1">The sequence shown here is derived from an EMBL/GenBank/DDBJ whole genome shotgun (WGS) entry which is preliminary data.</text>
</comment>
<proteinExistence type="predicted"/>
<dbReference type="AlphaFoldDB" id="A0AAV7VFK4"/>
<dbReference type="EMBL" id="JANPWB010000003">
    <property type="protein sequence ID" value="KAJ1199424.1"/>
    <property type="molecule type" value="Genomic_DNA"/>
</dbReference>
<evidence type="ECO:0000313" key="2">
    <source>
        <dbReference type="Proteomes" id="UP001066276"/>
    </source>
</evidence>
<name>A0AAV7VFK4_PLEWA</name>
<sequence>MDRILLANDSTLDVLRSAYQVTFLLEHAPLVLKCETCAPRPAISLWRLQPETLTDPEYREEVPTLLQKQRGDSAAHEVGLLEVHKHIEVLWDGLDSYVRKDYRQRLHWESKRSRRLLTWLLNRERPPPLIQSFCGLTGDMILGQTWVNLLLQDHLRSVYAMLLHSDASLVDKYLARLQLPRLTEVQTGGLEGDIRLEELWEALRAMPCVNSPCPDSFTAEFY</sequence>
<dbReference type="Proteomes" id="UP001066276">
    <property type="component" value="Chromosome 2_1"/>
</dbReference>
<gene>
    <name evidence="1" type="ORF">NDU88_003260</name>
</gene>
<keyword evidence="2" id="KW-1185">Reference proteome</keyword>
<evidence type="ECO:0000313" key="1">
    <source>
        <dbReference type="EMBL" id="KAJ1199424.1"/>
    </source>
</evidence>
<protein>
    <submittedName>
        <fullName evidence="1">Uncharacterized protein</fullName>
    </submittedName>
</protein>
<reference evidence="1" key="1">
    <citation type="journal article" date="2022" name="bioRxiv">
        <title>Sequencing and chromosome-scale assembly of the giantPleurodeles waltlgenome.</title>
        <authorList>
            <person name="Brown T."/>
            <person name="Elewa A."/>
            <person name="Iarovenko S."/>
            <person name="Subramanian E."/>
            <person name="Araus A.J."/>
            <person name="Petzold A."/>
            <person name="Susuki M."/>
            <person name="Suzuki K.-i.T."/>
            <person name="Hayashi T."/>
            <person name="Toyoda A."/>
            <person name="Oliveira C."/>
            <person name="Osipova E."/>
            <person name="Leigh N.D."/>
            <person name="Simon A."/>
            <person name="Yun M.H."/>
        </authorList>
    </citation>
    <scope>NUCLEOTIDE SEQUENCE</scope>
    <source>
        <strain evidence="1">20211129_DDA</strain>
        <tissue evidence="1">Liver</tissue>
    </source>
</reference>
<organism evidence="1 2">
    <name type="scientific">Pleurodeles waltl</name>
    <name type="common">Iberian ribbed newt</name>
    <dbReference type="NCBI Taxonomy" id="8319"/>
    <lineage>
        <taxon>Eukaryota</taxon>
        <taxon>Metazoa</taxon>
        <taxon>Chordata</taxon>
        <taxon>Craniata</taxon>
        <taxon>Vertebrata</taxon>
        <taxon>Euteleostomi</taxon>
        <taxon>Amphibia</taxon>
        <taxon>Batrachia</taxon>
        <taxon>Caudata</taxon>
        <taxon>Salamandroidea</taxon>
        <taxon>Salamandridae</taxon>
        <taxon>Pleurodelinae</taxon>
        <taxon>Pleurodeles</taxon>
    </lineage>
</organism>
<accession>A0AAV7VFK4</accession>